<feature type="domain" description="Fibronectin type-III" evidence="2">
    <location>
        <begin position="1324"/>
        <end position="1422"/>
    </location>
</feature>
<organism evidence="3 4">
    <name type="scientific">Mycoplasma iguanae</name>
    <dbReference type="NCBI Taxonomy" id="292461"/>
    <lineage>
        <taxon>Bacteria</taxon>
        <taxon>Bacillati</taxon>
        <taxon>Mycoplasmatota</taxon>
        <taxon>Mollicutes</taxon>
        <taxon>Mycoplasmataceae</taxon>
        <taxon>Mycoplasma</taxon>
    </lineage>
</organism>
<feature type="region of interest" description="Disordered" evidence="1">
    <location>
        <begin position="549"/>
        <end position="601"/>
    </location>
</feature>
<feature type="domain" description="Fibronectin type-III" evidence="2">
    <location>
        <begin position="1103"/>
        <end position="1313"/>
    </location>
</feature>
<evidence type="ECO:0000256" key="1">
    <source>
        <dbReference type="SAM" id="MobiDB-lite"/>
    </source>
</evidence>
<evidence type="ECO:0000313" key="4">
    <source>
        <dbReference type="Proteomes" id="UP001059252"/>
    </source>
</evidence>
<dbReference type="SMART" id="SM00060">
    <property type="entry name" value="FN3"/>
    <property type="match status" value="3"/>
</dbReference>
<proteinExistence type="predicted"/>
<keyword evidence="4" id="KW-1185">Reference proteome</keyword>
<evidence type="ECO:0000259" key="2">
    <source>
        <dbReference type="SMART" id="SM00060"/>
    </source>
</evidence>
<accession>A0ABY5R8V5</accession>
<protein>
    <recommendedName>
        <fullName evidence="2">Fibronectin type-III domain-containing protein</fullName>
    </recommendedName>
</protein>
<gene>
    <name evidence="3" type="ORF">NV226_02665</name>
</gene>
<dbReference type="InterPro" id="IPR003961">
    <property type="entry name" value="FN3_dom"/>
</dbReference>
<feature type="domain" description="Fibronectin type-III" evidence="2">
    <location>
        <begin position="213"/>
        <end position="364"/>
    </location>
</feature>
<evidence type="ECO:0000313" key="3">
    <source>
        <dbReference type="EMBL" id="UVD81602.1"/>
    </source>
</evidence>
<dbReference type="EMBL" id="CP102734">
    <property type="protein sequence ID" value="UVD81602.1"/>
    <property type="molecule type" value="Genomic_DNA"/>
</dbReference>
<sequence>MSSSNEKKILLGSMVAISILGTGAIASIIAGAVINNQNNKAIQDAKNKALADKMTSAKKQVFEINLDEKYSLISTDRAKLSFNVPADLTGQMISVRYRRVANQDDLNKNNAISIKSQFITKSPQAKIVTFFLDKLSSNYKYEYDVVVGDATKLVNSFVTKFRPEIKAETQFRSFAITVSGLASYQNRTLILKAIPTSKFQVSTATESFKNTNLLQPFNIPAFPESNSDSSLTFTFNPAGLDDDVEYTFMLFDAEGLLPLFDITGVLPKAKTAVAGLQIDQVYGYINTASMRIQGLSRYKGTKLNLLISEVKNKDDLFVPSTARKITLTPQNGNDALLLNITDLTPDKIYKYNVYAENDSTYNEPIFADSTQKNKPDQDKYFNTHNNPVINEVEDSKANPSLEARAALLKINNIDSFKNDLHSTNYPATLSSLRLKVAKKTANVSDWSAAGIASFELTVPTTTSGAEAKKYVEAKLLNLEPSTEYVYQLIGGDNKTTLLKNSGSFTTLAGFSESGVKIDIPLDKSGQKEVSLTLDVNQLEQFDLRLASEKTPAPAADPVPTDPVPTVTATADSSSSDSADSSSSTAAADTSTAPADSPAAAVPTKEINKLDVKYIAVTSDEEEVDWNSSEVKKSTINLTEPITSSSTNIKLSDLKEATKYKLVVFMGEHYLAPVSQVYTFETNTQPKEESIATNNKVVILFTDLKTYVGKELEVVLTEKNISDSVFKKTVKFTPNASGNEVIQFNQELQEGKDYEFKLNISVPNQTADSTPTTHELLKKDIKTATASIEGEIPYDKINPTSVLFKLKNLAPLKGKSGSVVYRPKTTANDGQWSKFDLKAINVDTINQVVLNTDPGLNPETEYEFNIVWNNAPEVLLMDSSISATTKKNISLQSDQVKQTTARIKYSDFAAFKDQTLVLKYWAVDNSEVTNQLANSLRSQTPTGTVSVTIPKNGTDTTVSVLTGLSPEKNYAYRLFNGDISVSELKTFKTQNQLKVKQTKTYASAVEITFTHLDTLTETAGTELKVIAFKFSDNSKVGSELKFTANTGLNEQKVLLYDLTLDNPQDELYFQVFPQTTTVTDGTTTGGVITTDKATDKRKFTLLNQTNLPAVKVAKVSNTSVLLELTQLRELIDETLIVKYRTEYWDASLSKTVVVEKSLETVVAKSELNVVLTDLLKNKEYSYEFYVKVGNDTENVPLTKLLKNKNQRPKFHTTDDVKVVAEKTFVLPKQAEIYFKGINDKFKGQKLVLKALPKSDASNENAWKDSRVISSEITELTPANGDTTLSESTEHKFTLKNLQPNTEYIYQLFVEGLDSKLLTTDATFKTRDVLKLEASELATTTTRLLLSNATTYEGQKLVVRYWKASDYTSNKSDTTKYKDVEVTIQEKSEFTNTTLFPVDLTTLEAGNDYVFEVYSYNGTNVDPTNLLTETLRATTLTKDVQPLVVSNATQSQAKIYLTNLGRLAGHKFVLSWKLSTETAYSTNNKIEFEIPTGFDQTLFEVPSPLTGLATTGEYYLELIPNFETYNLSGGKTNLLESNAKFNVAKITPKVSDKSTFTDKNSTLASTILGSDLSKEKEQLEAKFDLSFGDGYTIEFQNSTTTNKKNSANDLEGKLIIKVLIYKTSSSDTDSSSNKTKALEYTLEIDGFKKSDPDQTPEAPVTPSNSGDASESSEANPSNPPSTATN</sequence>
<name>A0ABY5R8V5_9MOLU</name>
<feature type="region of interest" description="Disordered" evidence="1">
    <location>
        <begin position="1643"/>
        <end position="1683"/>
    </location>
</feature>
<reference evidence="3" key="1">
    <citation type="submission" date="2022-08" db="EMBL/GenBank/DDBJ databases">
        <title>Complete genome of Mycoplasma iguanae type strain 2327.</title>
        <authorList>
            <person name="Spergser J."/>
        </authorList>
    </citation>
    <scope>NUCLEOTIDE SEQUENCE</scope>
    <source>
        <strain evidence="3">2327</strain>
    </source>
</reference>
<dbReference type="Proteomes" id="UP001059252">
    <property type="component" value="Chromosome"/>
</dbReference>
<dbReference type="RefSeq" id="WP_258210776.1">
    <property type="nucleotide sequence ID" value="NZ_CP102734.1"/>
</dbReference>
<feature type="compositionally biased region" description="Low complexity" evidence="1">
    <location>
        <begin position="563"/>
        <end position="601"/>
    </location>
</feature>